<organism evidence="8 9">
    <name type="scientific">Marinibaculum pumilum</name>
    <dbReference type="NCBI Taxonomy" id="1766165"/>
    <lineage>
        <taxon>Bacteria</taxon>
        <taxon>Pseudomonadati</taxon>
        <taxon>Pseudomonadota</taxon>
        <taxon>Alphaproteobacteria</taxon>
        <taxon>Rhodospirillales</taxon>
        <taxon>Rhodospirillaceae</taxon>
        <taxon>Marinibaculum</taxon>
    </lineage>
</organism>
<evidence type="ECO:0000313" key="9">
    <source>
        <dbReference type="Proteomes" id="UP001595528"/>
    </source>
</evidence>
<proteinExistence type="predicted"/>
<feature type="region of interest" description="Disordered" evidence="5">
    <location>
        <begin position="1"/>
        <end position="26"/>
    </location>
</feature>
<dbReference type="InterPro" id="IPR014001">
    <property type="entry name" value="Helicase_ATP-bd"/>
</dbReference>
<feature type="domain" description="Helicase C-terminal" evidence="7">
    <location>
        <begin position="183"/>
        <end position="341"/>
    </location>
</feature>
<dbReference type="Pfam" id="PF22527">
    <property type="entry name" value="DEXQc_Suv3"/>
    <property type="match status" value="1"/>
</dbReference>
<evidence type="ECO:0000256" key="2">
    <source>
        <dbReference type="ARBA" id="ARBA00022801"/>
    </source>
</evidence>
<comment type="caution">
    <text evidence="8">The sequence shown here is derived from an EMBL/GenBank/DDBJ whole genome shotgun (WGS) entry which is preliminary data.</text>
</comment>
<dbReference type="PROSITE" id="PS51192">
    <property type="entry name" value="HELICASE_ATP_BIND_1"/>
    <property type="match status" value="1"/>
</dbReference>
<evidence type="ECO:0000256" key="1">
    <source>
        <dbReference type="ARBA" id="ARBA00022741"/>
    </source>
</evidence>
<feature type="compositionally biased region" description="Basic and acidic residues" evidence="5">
    <location>
        <begin position="851"/>
        <end position="866"/>
    </location>
</feature>
<dbReference type="Proteomes" id="UP001595528">
    <property type="component" value="Unassembled WGS sequence"/>
</dbReference>
<keyword evidence="2" id="KW-0378">Hydrolase</keyword>
<feature type="compositionally biased region" description="Basic residues" evidence="5">
    <location>
        <begin position="907"/>
        <end position="921"/>
    </location>
</feature>
<evidence type="ECO:0000256" key="3">
    <source>
        <dbReference type="ARBA" id="ARBA00022806"/>
    </source>
</evidence>
<keyword evidence="1" id="KW-0547">Nucleotide-binding</keyword>
<keyword evidence="9" id="KW-1185">Reference proteome</keyword>
<dbReference type="Pfam" id="PF00271">
    <property type="entry name" value="Helicase_C"/>
    <property type="match status" value="1"/>
</dbReference>
<keyword evidence="4" id="KW-0067">ATP-binding</keyword>
<evidence type="ECO:0000259" key="6">
    <source>
        <dbReference type="PROSITE" id="PS51192"/>
    </source>
</evidence>
<dbReference type="InterPro" id="IPR050699">
    <property type="entry name" value="RNA-DNA_Helicase"/>
</dbReference>
<evidence type="ECO:0000313" key="8">
    <source>
        <dbReference type="EMBL" id="MFC3226984.1"/>
    </source>
</evidence>
<dbReference type="PANTHER" id="PTHR12131">
    <property type="entry name" value="ATP-DEPENDENT RNA AND DNA HELICASE"/>
    <property type="match status" value="1"/>
</dbReference>
<evidence type="ECO:0000256" key="5">
    <source>
        <dbReference type="SAM" id="MobiDB-lite"/>
    </source>
</evidence>
<dbReference type="InterPro" id="IPR027417">
    <property type="entry name" value="P-loop_NTPase"/>
</dbReference>
<sequence>MWNPGYPSDSANAMPPDAASEQASPQVADRVVGGRVTAVLGPTNTGKTHYAISRMLGHASGMIGLPLRLLAREVYDRVVAEKGPASVALITGEEKIRPANPRWYVCTVEAMPRDLSTDFLAVDEIQLCADPERGHVFTDRLLRARGREETLFLGADSARGLIRALVPGAQFMSRRRLSTLSYAGQKKLSRLPPRSAIVAFSAADVYALAELVRRQRGGAAVVLGALSPRTRNAQVALYQNRDVDYLVATDAIGMGLNMDIDHVAFAGMRKFDGEQMRFLQPAEVAQVAGRAGRHMRDGSFGTTADMGPLEPELIERVELHNFDMLRRARWRNPGLDFRSLAALRESLDRPPPHDRLQRGRESDDDRTLRTLSQDAAVADLTHSPARVRLLWEVCGVPDFRKTMPEAHARLLKRLYLHLAGQEEVLPVDWVARSIDRLDRTDGDIDTLAMRIAHIRTWTYVSHRREWLADAAHWQERARAIEDRLSDALHERLTQRFVDRRTSVLMRRLREGADLEAVVRNNGEVTVEGEFVGRIAGLQFQADSGQTERPPAGSEARTVQSAARRVLHGALKRRAAILEKAADAALSLDTATGRILWEEDGHAAPAGQLVAGSTMLRPGIRLLAHEALDGPARERAAARLAAWLDGHVAQVLAPLLRLPDGLPAGLSGPARGLAFRLSERLGTVPRSEMQDLSRDIGRDDRRLLRRQGIRIGESGAFMPQLLKPAPTQLKCCLFAVHAGLSPLPPAPRAGLTSLSVRDHLAASGTAPPAEGWWLAAGFMVFGDRAVRFDMLDRVADATRALAREGPVPADPGLMSLMGCSPDDLGHVLAGLGYKPSRGEDGQLRYQRRYKRGKTEAPRRRKADETRRQAVHAASPFAPLQQLVLAGRPAPGAKRDAGSGRGAEGKPASRGRRRGRSRQAKQP</sequence>
<evidence type="ECO:0000256" key="4">
    <source>
        <dbReference type="ARBA" id="ARBA00022840"/>
    </source>
</evidence>
<keyword evidence="3 8" id="KW-0347">Helicase</keyword>
<feature type="region of interest" description="Disordered" evidence="5">
    <location>
        <begin position="348"/>
        <end position="368"/>
    </location>
</feature>
<dbReference type="RefSeq" id="WP_379899145.1">
    <property type="nucleotide sequence ID" value="NZ_JBHRTR010000019.1"/>
</dbReference>
<dbReference type="SMART" id="SM00490">
    <property type="entry name" value="HELICc"/>
    <property type="match status" value="1"/>
</dbReference>
<protein>
    <submittedName>
        <fullName evidence="8">Helicase-related protein</fullName>
    </submittedName>
</protein>
<dbReference type="PROSITE" id="PS51194">
    <property type="entry name" value="HELICASE_CTER"/>
    <property type="match status" value="1"/>
</dbReference>
<reference evidence="9" key="1">
    <citation type="journal article" date="2019" name="Int. J. Syst. Evol. Microbiol.">
        <title>The Global Catalogue of Microorganisms (GCM) 10K type strain sequencing project: providing services to taxonomists for standard genome sequencing and annotation.</title>
        <authorList>
            <consortium name="The Broad Institute Genomics Platform"/>
            <consortium name="The Broad Institute Genome Sequencing Center for Infectious Disease"/>
            <person name="Wu L."/>
            <person name="Ma J."/>
        </authorList>
    </citation>
    <scope>NUCLEOTIDE SEQUENCE [LARGE SCALE GENOMIC DNA]</scope>
    <source>
        <strain evidence="9">KCTC 42964</strain>
    </source>
</reference>
<dbReference type="GO" id="GO:0004386">
    <property type="term" value="F:helicase activity"/>
    <property type="evidence" value="ECO:0007669"/>
    <property type="project" value="UniProtKB-KW"/>
</dbReference>
<dbReference type="InterPro" id="IPR001650">
    <property type="entry name" value="Helicase_C-like"/>
</dbReference>
<dbReference type="InterPro" id="IPR055206">
    <property type="entry name" value="DEXQc_SUV3"/>
</dbReference>
<dbReference type="Gene3D" id="3.40.50.300">
    <property type="entry name" value="P-loop containing nucleotide triphosphate hydrolases"/>
    <property type="match status" value="2"/>
</dbReference>
<dbReference type="SUPFAM" id="SSF52540">
    <property type="entry name" value="P-loop containing nucleoside triphosphate hydrolases"/>
    <property type="match status" value="2"/>
</dbReference>
<accession>A0ABV7KXE5</accession>
<dbReference type="PANTHER" id="PTHR12131:SF1">
    <property type="entry name" value="ATP-DEPENDENT RNA HELICASE SUPV3L1, MITOCHONDRIAL-RELATED"/>
    <property type="match status" value="1"/>
</dbReference>
<evidence type="ECO:0000259" key="7">
    <source>
        <dbReference type="PROSITE" id="PS51194"/>
    </source>
</evidence>
<feature type="domain" description="Helicase ATP-binding" evidence="6">
    <location>
        <begin position="28"/>
        <end position="175"/>
    </location>
</feature>
<gene>
    <name evidence="8" type="ORF">ACFOGJ_07075</name>
</gene>
<dbReference type="EMBL" id="JBHRTR010000019">
    <property type="protein sequence ID" value="MFC3226984.1"/>
    <property type="molecule type" value="Genomic_DNA"/>
</dbReference>
<name>A0ABV7KXE5_9PROT</name>
<feature type="region of interest" description="Disordered" evidence="5">
    <location>
        <begin position="848"/>
        <end position="921"/>
    </location>
</feature>